<dbReference type="SUPFAM" id="SSF52540">
    <property type="entry name" value="P-loop containing nucleoside triphosphate hydrolases"/>
    <property type="match status" value="1"/>
</dbReference>
<evidence type="ECO:0000313" key="18">
    <source>
        <dbReference type="EMBL" id="NXT24247.1"/>
    </source>
</evidence>
<sequence>SMAGEFGHIQLGTCVEIKRSDGRIHSALVTELHESTSSITVEWVEKGATKGKQVDLQFIFALNPHLAPRSTSTTSIEAPPTAKGSQSLASGRLSQPVKISKISGNCGGPVTTQLDSRRCRKRWTSPCLWEIERLREQREDQWSDMREQQALQATTSLYPRTDVMATIQKCHTNLDYETLRATTPHQSHQICVCIRKRPLNQQEAELNDFDVVTVPSQDTVMVREAKQKLDLTWYLDNQVFHFDHAFDDRATNELVYRYTAQPLVDTIFQGSMATCFAYGQSGSGKTHTMMGSFSIKNSEPSKGIYVLVAEDVFHRLQDPSCQKLELQVYVAFFEIYGSKVFDLLNWKKELKVLEDGQQQIQVVGLWEEEVTSVEDVIKLIEIGNKCRTSCKTSANSHSSRSHAIFQIILKRRGHLYAKISLIDLAGNERGAGNSIAEKQTRLEGANINKSLLALKECIRALGRNKAHTPFRGSKLTQVLRDSFIGENSCTCMIATICPGTRSCKDTLNTLQYASRVKKLVVNSNSHRQPCEEVFRFPHQLKVEKKPWAIQNCPRTDELQLFGAQADKEVSSQLFTTISVGEKTQKERKEADEKMLTEEHQESPEWLKVFLEVAGELDDNVDLYAAQFESILGQKIDTLTKIQEKVRLFRSALCKEEQGSNQSCMKGSRTL</sequence>
<comment type="similarity">
    <text evidence="13">Belongs to the TRAFAC class myosin-kinesin ATPase superfamily. Kinesin family. KIN-13 subfamily.</text>
</comment>
<evidence type="ECO:0000256" key="4">
    <source>
        <dbReference type="ARBA" id="ARBA00022618"/>
    </source>
</evidence>
<reference evidence="18 19" key="1">
    <citation type="submission" date="2019-09" db="EMBL/GenBank/DDBJ databases">
        <title>Bird 10,000 Genomes (B10K) Project - Family phase.</title>
        <authorList>
            <person name="Zhang G."/>
        </authorList>
    </citation>
    <scope>NUCLEOTIDE SEQUENCE [LARGE SCALE GENOMIC DNA]</scope>
    <source>
        <strain evidence="18">B10K-DU-003-42</strain>
        <tissue evidence="18">Mixed tissue sample</tissue>
    </source>
</reference>
<dbReference type="Proteomes" id="UP000536260">
    <property type="component" value="Unassembled WGS sequence"/>
</dbReference>
<feature type="region of interest" description="Disordered" evidence="16">
    <location>
        <begin position="69"/>
        <end position="91"/>
    </location>
</feature>
<dbReference type="InterPro" id="IPR019821">
    <property type="entry name" value="Kinesin_motor_CS"/>
</dbReference>
<evidence type="ECO:0000256" key="16">
    <source>
        <dbReference type="SAM" id="MobiDB-lite"/>
    </source>
</evidence>
<keyword evidence="7" id="KW-0498">Mitosis</keyword>
<keyword evidence="8 14" id="KW-0067">ATP-binding</keyword>
<keyword evidence="5 15" id="KW-0493">Microtubule</keyword>
<organism evidence="18 19">
    <name type="scientific">Syrrhaptes paradoxus</name>
    <name type="common">Pallas's sandgrouse</name>
    <dbReference type="NCBI Taxonomy" id="302527"/>
    <lineage>
        <taxon>Eukaryota</taxon>
        <taxon>Metazoa</taxon>
        <taxon>Chordata</taxon>
        <taxon>Craniata</taxon>
        <taxon>Vertebrata</taxon>
        <taxon>Euteleostomi</taxon>
        <taxon>Archelosauria</taxon>
        <taxon>Archosauria</taxon>
        <taxon>Dinosauria</taxon>
        <taxon>Saurischia</taxon>
        <taxon>Theropoda</taxon>
        <taxon>Coelurosauria</taxon>
        <taxon>Aves</taxon>
        <taxon>Neognathae</taxon>
        <taxon>Neoaves</taxon>
        <taxon>Columbimorphae</taxon>
        <taxon>Pterocliformes</taxon>
        <taxon>Pteroclidae</taxon>
        <taxon>Syrrhaptes</taxon>
    </lineage>
</organism>
<dbReference type="GO" id="GO:0005524">
    <property type="term" value="F:ATP binding"/>
    <property type="evidence" value="ECO:0007669"/>
    <property type="project" value="UniProtKB-UniRule"/>
</dbReference>
<dbReference type="Pfam" id="PF00225">
    <property type="entry name" value="Kinesin"/>
    <property type="match status" value="1"/>
</dbReference>
<dbReference type="Pfam" id="PF22923">
    <property type="entry name" value="KIF2A-like_1st"/>
    <property type="match status" value="1"/>
</dbReference>
<dbReference type="GO" id="GO:0005874">
    <property type="term" value="C:microtubule"/>
    <property type="evidence" value="ECO:0007669"/>
    <property type="project" value="UniProtKB-KW"/>
</dbReference>
<dbReference type="InterPro" id="IPR054473">
    <property type="entry name" value="KIF2A-like_N"/>
</dbReference>
<dbReference type="GO" id="GO:0005819">
    <property type="term" value="C:spindle"/>
    <property type="evidence" value="ECO:0007669"/>
    <property type="project" value="UniProtKB-SubCell"/>
</dbReference>
<comment type="caution">
    <text evidence="18">The sequence shown here is derived from an EMBL/GenBank/DDBJ whole genome shotgun (WGS) entry which is preliminary data.</text>
</comment>
<keyword evidence="19" id="KW-1185">Reference proteome</keyword>
<evidence type="ECO:0000256" key="6">
    <source>
        <dbReference type="ARBA" id="ARBA00022741"/>
    </source>
</evidence>
<evidence type="ECO:0000256" key="11">
    <source>
        <dbReference type="ARBA" id="ARBA00023212"/>
    </source>
</evidence>
<dbReference type="Gene3D" id="3.40.850.10">
    <property type="entry name" value="Kinesin motor domain"/>
    <property type="match status" value="1"/>
</dbReference>
<dbReference type="EMBL" id="VZTO01014702">
    <property type="protein sequence ID" value="NXT24247.1"/>
    <property type="molecule type" value="Genomic_DNA"/>
</dbReference>
<name>A0A7L3AWK2_9AVES</name>
<evidence type="ECO:0000256" key="10">
    <source>
        <dbReference type="ARBA" id="ARBA00023175"/>
    </source>
</evidence>
<dbReference type="GO" id="GO:0008017">
    <property type="term" value="F:microtubule binding"/>
    <property type="evidence" value="ECO:0007669"/>
    <property type="project" value="InterPro"/>
</dbReference>
<evidence type="ECO:0000256" key="15">
    <source>
        <dbReference type="RuleBase" id="RU000394"/>
    </source>
</evidence>
<evidence type="ECO:0000256" key="3">
    <source>
        <dbReference type="ARBA" id="ARBA00022490"/>
    </source>
</evidence>
<dbReference type="GO" id="GO:0003777">
    <property type="term" value="F:microtubule motor activity"/>
    <property type="evidence" value="ECO:0007669"/>
    <property type="project" value="InterPro"/>
</dbReference>
<feature type="non-terminal residue" evidence="18">
    <location>
        <position position="670"/>
    </location>
</feature>
<protein>
    <recommendedName>
        <fullName evidence="15">Kinesin-like protein</fullName>
    </recommendedName>
</protein>
<evidence type="ECO:0000259" key="17">
    <source>
        <dbReference type="PROSITE" id="PS50067"/>
    </source>
</evidence>
<evidence type="ECO:0000256" key="5">
    <source>
        <dbReference type="ARBA" id="ARBA00022701"/>
    </source>
</evidence>
<dbReference type="PRINTS" id="PR00380">
    <property type="entry name" value="KINESINHEAVY"/>
</dbReference>
<keyword evidence="12" id="KW-0131">Cell cycle</keyword>
<dbReference type="PROSITE" id="PS50067">
    <property type="entry name" value="KINESIN_MOTOR_2"/>
    <property type="match status" value="1"/>
</dbReference>
<dbReference type="InterPro" id="IPR027640">
    <property type="entry name" value="Kinesin-like_fam"/>
</dbReference>
<dbReference type="SMART" id="SM00129">
    <property type="entry name" value="KISc"/>
    <property type="match status" value="1"/>
</dbReference>
<dbReference type="GO" id="GO:0007019">
    <property type="term" value="P:microtubule depolymerization"/>
    <property type="evidence" value="ECO:0007669"/>
    <property type="project" value="TreeGrafter"/>
</dbReference>
<accession>A0A7L3AWK2</accession>
<dbReference type="PANTHER" id="PTHR47971:SF24">
    <property type="entry name" value="KINESIN-LIKE PROTEIN"/>
    <property type="match status" value="1"/>
</dbReference>
<keyword evidence="9" id="KW-0175">Coiled coil</keyword>
<gene>
    <name evidence="18" type="primary">Kif2a_0</name>
    <name evidence="18" type="ORF">SYRPAR_R02441</name>
</gene>
<dbReference type="InterPro" id="IPR036961">
    <property type="entry name" value="Kinesin_motor_dom_sf"/>
</dbReference>
<dbReference type="AlphaFoldDB" id="A0A7L3AWK2"/>
<feature type="non-terminal residue" evidence="18">
    <location>
        <position position="1"/>
    </location>
</feature>
<dbReference type="PANTHER" id="PTHR47971">
    <property type="entry name" value="KINESIN-RELATED PROTEIN 6"/>
    <property type="match status" value="1"/>
</dbReference>
<dbReference type="FunFam" id="3.40.850.10:FF:000012">
    <property type="entry name" value="Kinesin-like protein"/>
    <property type="match status" value="1"/>
</dbReference>
<dbReference type="PROSITE" id="PS00411">
    <property type="entry name" value="KINESIN_MOTOR_1"/>
    <property type="match status" value="1"/>
</dbReference>
<comment type="subcellular location">
    <subcellularLocation>
        <location evidence="2">Cytoplasm</location>
        <location evidence="2">Cytoskeleton</location>
        <location evidence="2">Microtubule organizing center</location>
        <location evidence="2">Centrosome</location>
    </subcellularLocation>
    <subcellularLocation>
        <location evidence="1">Cytoplasm</location>
        <location evidence="1">Cytoskeleton</location>
        <location evidence="1">Spindle</location>
    </subcellularLocation>
</comment>
<proteinExistence type="inferred from homology"/>
<evidence type="ECO:0000256" key="12">
    <source>
        <dbReference type="ARBA" id="ARBA00023306"/>
    </source>
</evidence>
<dbReference type="InterPro" id="IPR027417">
    <property type="entry name" value="P-loop_NTPase"/>
</dbReference>
<dbReference type="CDD" id="cd01367">
    <property type="entry name" value="KISc_KIF2_like"/>
    <property type="match status" value="1"/>
</dbReference>
<evidence type="ECO:0000256" key="14">
    <source>
        <dbReference type="PROSITE-ProRule" id="PRU00283"/>
    </source>
</evidence>
<evidence type="ECO:0000256" key="2">
    <source>
        <dbReference type="ARBA" id="ARBA00004300"/>
    </source>
</evidence>
<evidence type="ECO:0000256" key="13">
    <source>
        <dbReference type="ARBA" id="ARBA00061030"/>
    </source>
</evidence>
<keyword evidence="6 14" id="KW-0547">Nucleotide-binding</keyword>
<keyword evidence="3" id="KW-0963">Cytoplasm</keyword>
<keyword evidence="4" id="KW-0132">Cell division</keyword>
<evidence type="ECO:0000256" key="9">
    <source>
        <dbReference type="ARBA" id="ARBA00023054"/>
    </source>
</evidence>
<dbReference type="GO" id="GO:0007018">
    <property type="term" value="P:microtubule-based movement"/>
    <property type="evidence" value="ECO:0007669"/>
    <property type="project" value="InterPro"/>
</dbReference>
<keyword evidence="11" id="KW-0206">Cytoskeleton</keyword>
<feature type="domain" description="Kinesin motor" evidence="17">
    <location>
        <begin position="189"/>
        <end position="519"/>
    </location>
</feature>
<dbReference type="InterPro" id="IPR001752">
    <property type="entry name" value="Kinesin_motor_dom"/>
</dbReference>
<evidence type="ECO:0000256" key="1">
    <source>
        <dbReference type="ARBA" id="ARBA00004186"/>
    </source>
</evidence>
<evidence type="ECO:0000256" key="8">
    <source>
        <dbReference type="ARBA" id="ARBA00022840"/>
    </source>
</evidence>
<feature type="binding site" evidence="14">
    <location>
        <begin position="279"/>
        <end position="286"/>
    </location>
    <ligand>
        <name>ATP</name>
        <dbReference type="ChEBI" id="CHEBI:30616"/>
    </ligand>
</feature>
<dbReference type="GO" id="GO:0005813">
    <property type="term" value="C:centrosome"/>
    <property type="evidence" value="ECO:0007669"/>
    <property type="project" value="UniProtKB-SubCell"/>
</dbReference>
<dbReference type="GO" id="GO:0051301">
    <property type="term" value="P:cell division"/>
    <property type="evidence" value="ECO:0007669"/>
    <property type="project" value="UniProtKB-KW"/>
</dbReference>
<keyword evidence="10 14" id="KW-0505">Motor protein</keyword>
<evidence type="ECO:0000256" key="7">
    <source>
        <dbReference type="ARBA" id="ARBA00022776"/>
    </source>
</evidence>
<evidence type="ECO:0000313" key="19">
    <source>
        <dbReference type="Proteomes" id="UP000536260"/>
    </source>
</evidence>